<dbReference type="STRING" id="1434110.MSHOH_3125"/>
<dbReference type="EMBL" id="CP009516">
    <property type="protein sequence ID" value="AKB79608.1"/>
    <property type="molecule type" value="Genomic_DNA"/>
</dbReference>
<dbReference type="Proteomes" id="UP000033101">
    <property type="component" value="Chromosome"/>
</dbReference>
<dbReference type="PATRIC" id="fig|1434110.4.peg.4024"/>
<reference evidence="1 2" key="1">
    <citation type="submission" date="2014-07" db="EMBL/GenBank/DDBJ databases">
        <title>Methanogenic archaea and the global carbon cycle.</title>
        <authorList>
            <person name="Henriksen J.R."/>
            <person name="Luke J."/>
            <person name="Reinhart S."/>
            <person name="Benedict M.N."/>
            <person name="Youngblut N.D."/>
            <person name="Metcalf M.E."/>
            <person name="Whitaker R.J."/>
            <person name="Metcalf W.W."/>
        </authorList>
    </citation>
    <scope>NUCLEOTIDE SEQUENCE [LARGE SCALE GENOMIC DNA]</scope>
    <source>
        <strain evidence="1 2">HB-1</strain>
    </source>
</reference>
<dbReference type="RefSeq" id="WP_048141367.1">
    <property type="nucleotide sequence ID" value="NZ_BBCW01000016.1"/>
</dbReference>
<protein>
    <submittedName>
        <fullName evidence="1">Uncharacterized protein</fullName>
    </submittedName>
</protein>
<organism evidence="1 2">
    <name type="scientific">Methanosarcina horonobensis HB-1 = JCM 15518</name>
    <dbReference type="NCBI Taxonomy" id="1434110"/>
    <lineage>
        <taxon>Archaea</taxon>
        <taxon>Methanobacteriati</taxon>
        <taxon>Methanobacteriota</taxon>
        <taxon>Stenosarchaea group</taxon>
        <taxon>Methanomicrobia</taxon>
        <taxon>Methanosarcinales</taxon>
        <taxon>Methanosarcinaceae</taxon>
        <taxon>Methanosarcina</taxon>
    </lineage>
</organism>
<evidence type="ECO:0000313" key="2">
    <source>
        <dbReference type="Proteomes" id="UP000033101"/>
    </source>
</evidence>
<dbReference type="HOGENOM" id="CLU_796679_0_0_2"/>
<name>A0A0E3SI66_9EURY</name>
<keyword evidence="2" id="KW-1185">Reference proteome</keyword>
<proteinExistence type="predicted"/>
<dbReference type="KEGG" id="mhor:MSHOH_3125"/>
<sequence>MTDYQKYREEFESFLDEGGNIYIGSNFDEPPSYILFEMDETAYNEQLREYVDQKKEDFPQVVYDSFPAPIAYFYHQTERAYDNEQHRLQLLRSTWEALIYVLYGLVLGEVNVKGFSLNNVRIFDGQKIKQDHRGLMSDKLGWKVEAMEKIIEYDKQNQNELKISSCINTGTFELIKELNQGRNSFSHIAALSEQEAKERYDELSPKVLDLLFELDFLENVSLLRYVNNLGDIHKVRFNKFGGHSLQKQNYDITLSDPDLSLCTSILNNQCILIEFNSVFNVSPFIHFYHEGSQIKLCYFKKIDSAGNYLFELIGGTNREIAINPTHIPNCINVSLGALL</sequence>
<gene>
    <name evidence="1" type="ORF">MSHOH_3125</name>
</gene>
<accession>A0A0E3SI66</accession>
<dbReference type="AlphaFoldDB" id="A0A0E3SI66"/>
<dbReference type="GeneID" id="24832450"/>
<evidence type="ECO:0000313" key="1">
    <source>
        <dbReference type="EMBL" id="AKB79608.1"/>
    </source>
</evidence>